<evidence type="ECO:0000256" key="1">
    <source>
        <dbReference type="SAM" id="Phobius"/>
    </source>
</evidence>
<sequence>MPDPRLVSSPSSSSTGALVAAEFVNFTILPFSVAGICSLKDLSQLKYTVRISPPGARHVWVMDRDNFDRLTQPRPIVRINGTYTPVPVDIYDDVSCSAVNLTTCKRDSGSASIEFAGKDHRLCLAVVNPGGRKSLNVTIDTSFNVDWARASAATSVRRHWGALPWYMQLASSLWSSAVALFAGWLLLAVYGT</sequence>
<name>A0A4P9XK47_9FUNG</name>
<organism evidence="2 3">
    <name type="scientific">Thamnocephalis sphaerospora</name>
    <dbReference type="NCBI Taxonomy" id="78915"/>
    <lineage>
        <taxon>Eukaryota</taxon>
        <taxon>Fungi</taxon>
        <taxon>Fungi incertae sedis</taxon>
        <taxon>Zoopagomycota</taxon>
        <taxon>Zoopagomycotina</taxon>
        <taxon>Zoopagomycetes</taxon>
        <taxon>Zoopagales</taxon>
        <taxon>Sigmoideomycetaceae</taxon>
        <taxon>Thamnocephalis</taxon>
    </lineage>
</organism>
<feature type="transmembrane region" description="Helical" evidence="1">
    <location>
        <begin position="20"/>
        <end position="39"/>
    </location>
</feature>
<proteinExistence type="predicted"/>
<reference evidence="3" key="1">
    <citation type="journal article" date="2018" name="Nat. Microbiol.">
        <title>Leveraging single-cell genomics to expand the fungal tree of life.</title>
        <authorList>
            <person name="Ahrendt S.R."/>
            <person name="Quandt C.A."/>
            <person name="Ciobanu D."/>
            <person name="Clum A."/>
            <person name="Salamov A."/>
            <person name="Andreopoulos B."/>
            <person name="Cheng J.F."/>
            <person name="Woyke T."/>
            <person name="Pelin A."/>
            <person name="Henrissat B."/>
            <person name="Reynolds N.K."/>
            <person name="Benny G.L."/>
            <person name="Smith M.E."/>
            <person name="James T.Y."/>
            <person name="Grigoriev I.V."/>
        </authorList>
    </citation>
    <scope>NUCLEOTIDE SEQUENCE [LARGE SCALE GENOMIC DNA]</scope>
    <source>
        <strain evidence="3">RSA 1356</strain>
    </source>
</reference>
<accession>A0A4P9XK47</accession>
<keyword evidence="1" id="KW-0812">Transmembrane</keyword>
<feature type="transmembrane region" description="Helical" evidence="1">
    <location>
        <begin position="165"/>
        <end position="190"/>
    </location>
</feature>
<evidence type="ECO:0000313" key="3">
    <source>
        <dbReference type="Proteomes" id="UP000271241"/>
    </source>
</evidence>
<keyword evidence="1" id="KW-0472">Membrane</keyword>
<keyword evidence="1" id="KW-1133">Transmembrane helix</keyword>
<keyword evidence="3" id="KW-1185">Reference proteome</keyword>
<dbReference type="OrthoDB" id="10440856at2759"/>
<protein>
    <submittedName>
        <fullName evidence="2">Uncharacterized protein</fullName>
    </submittedName>
</protein>
<dbReference type="Proteomes" id="UP000271241">
    <property type="component" value="Unassembled WGS sequence"/>
</dbReference>
<gene>
    <name evidence="2" type="ORF">THASP1DRAFT_32009</name>
</gene>
<dbReference type="AlphaFoldDB" id="A0A4P9XK47"/>
<dbReference type="EMBL" id="KZ992939">
    <property type="protein sequence ID" value="RKP06167.1"/>
    <property type="molecule type" value="Genomic_DNA"/>
</dbReference>
<evidence type="ECO:0000313" key="2">
    <source>
        <dbReference type="EMBL" id="RKP06167.1"/>
    </source>
</evidence>